<gene>
    <name evidence="1" type="ORF">BpHYR1_010006</name>
</gene>
<dbReference type="Proteomes" id="UP000276133">
    <property type="component" value="Unassembled WGS sequence"/>
</dbReference>
<sequence length="59" mass="7269">MYAIKKDLKKKDKKNKYISLGVNFFIYKNNLFYLIKLLKKYNIFALEKNKNQFKLIKNF</sequence>
<protein>
    <submittedName>
        <fullName evidence="1">Uncharacterized protein</fullName>
    </submittedName>
</protein>
<name>A0A3M7PRY1_BRAPC</name>
<dbReference type="EMBL" id="REGN01009141">
    <property type="protein sequence ID" value="RNA01866.1"/>
    <property type="molecule type" value="Genomic_DNA"/>
</dbReference>
<comment type="caution">
    <text evidence="1">The sequence shown here is derived from an EMBL/GenBank/DDBJ whole genome shotgun (WGS) entry which is preliminary data.</text>
</comment>
<organism evidence="1 2">
    <name type="scientific">Brachionus plicatilis</name>
    <name type="common">Marine rotifer</name>
    <name type="synonym">Brachionus muelleri</name>
    <dbReference type="NCBI Taxonomy" id="10195"/>
    <lineage>
        <taxon>Eukaryota</taxon>
        <taxon>Metazoa</taxon>
        <taxon>Spiralia</taxon>
        <taxon>Gnathifera</taxon>
        <taxon>Rotifera</taxon>
        <taxon>Eurotatoria</taxon>
        <taxon>Monogononta</taxon>
        <taxon>Pseudotrocha</taxon>
        <taxon>Ploima</taxon>
        <taxon>Brachionidae</taxon>
        <taxon>Brachionus</taxon>
    </lineage>
</organism>
<accession>A0A3M7PRY1</accession>
<reference evidence="1 2" key="1">
    <citation type="journal article" date="2018" name="Sci. Rep.">
        <title>Genomic signatures of local adaptation to the degree of environmental predictability in rotifers.</title>
        <authorList>
            <person name="Franch-Gras L."/>
            <person name="Hahn C."/>
            <person name="Garcia-Roger E.M."/>
            <person name="Carmona M.J."/>
            <person name="Serra M."/>
            <person name="Gomez A."/>
        </authorList>
    </citation>
    <scope>NUCLEOTIDE SEQUENCE [LARGE SCALE GENOMIC DNA]</scope>
    <source>
        <strain evidence="1">HYR1</strain>
    </source>
</reference>
<proteinExistence type="predicted"/>
<dbReference type="AlphaFoldDB" id="A0A3M7PRY1"/>
<keyword evidence="2" id="KW-1185">Reference proteome</keyword>
<evidence type="ECO:0000313" key="2">
    <source>
        <dbReference type="Proteomes" id="UP000276133"/>
    </source>
</evidence>
<evidence type="ECO:0000313" key="1">
    <source>
        <dbReference type="EMBL" id="RNA01866.1"/>
    </source>
</evidence>